<organism evidence="3 4">
    <name type="scientific">Mycena rosella</name>
    <name type="common">Pink bonnet</name>
    <name type="synonym">Agaricus rosellus</name>
    <dbReference type="NCBI Taxonomy" id="1033263"/>
    <lineage>
        <taxon>Eukaryota</taxon>
        <taxon>Fungi</taxon>
        <taxon>Dikarya</taxon>
        <taxon>Basidiomycota</taxon>
        <taxon>Agaricomycotina</taxon>
        <taxon>Agaricomycetes</taxon>
        <taxon>Agaricomycetidae</taxon>
        <taxon>Agaricales</taxon>
        <taxon>Marasmiineae</taxon>
        <taxon>Mycenaceae</taxon>
        <taxon>Mycena</taxon>
    </lineage>
</organism>
<feature type="compositionally biased region" description="Low complexity" evidence="1">
    <location>
        <begin position="311"/>
        <end position="322"/>
    </location>
</feature>
<dbReference type="Proteomes" id="UP001221757">
    <property type="component" value="Unassembled WGS sequence"/>
</dbReference>
<evidence type="ECO:0000313" key="3">
    <source>
        <dbReference type="EMBL" id="KAJ7691595.1"/>
    </source>
</evidence>
<keyword evidence="2" id="KW-0812">Transmembrane</keyword>
<gene>
    <name evidence="3" type="ORF">B0H17DRAFT_558338</name>
</gene>
<evidence type="ECO:0000256" key="2">
    <source>
        <dbReference type="SAM" id="Phobius"/>
    </source>
</evidence>
<keyword evidence="2" id="KW-0472">Membrane</keyword>
<feature type="compositionally biased region" description="Low complexity" evidence="1">
    <location>
        <begin position="39"/>
        <end position="53"/>
    </location>
</feature>
<feature type="compositionally biased region" description="Basic and acidic residues" evidence="1">
    <location>
        <begin position="26"/>
        <end position="38"/>
    </location>
</feature>
<dbReference type="AlphaFoldDB" id="A0AAD7DID2"/>
<protein>
    <submittedName>
        <fullName evidence="3">Uncharacterized protein</fullName>
    </submittedName>
</protein>
<feature type="transmembrane region" description="Helical" evidence="2">
    <location>
        <begin position="250"/>
        <end position="275"/>
    </location>
</feature>
<feature type="region of interest" description="Disordered" evidence="1">
    <location>
        <begin position="26"/>
        <end position="88"/>
    </location>
</feature>
<keyword evidence="2" id="KW-1133">Transmembrane helix</keyword>
<dbReference type="EMBL" id="JARKIE010000057">
    <property type="protein sequence ID" value="KAJ7691595.1"/>
    <property type="molecule type" value="Genomic_DNA"/>
</dbReference>
<reference evidence="3" key="1">
    <citation type="submission" date="2023-03" db="EMBL/GenBank/DDBJ databases">
        <title>Massive genome expansion in bonnet fungi (Mycena s.s.) driven by repeated elements and novel gene families across ecological guilds.</title>
        <authorList>
            <consortium name="Lawrence Berkeley National Laboratory"/>
            <person name="Harder C.B."/>
            <person name="Miyauchi S."/>
            <person name="Viragh M."/>
            <person name="Kuo A."/>
            <person name="Thoen E."/>
            <person name="Andreopoulos B."/>
            <person name="Lu D."/>
            <person name="Skrede I."/>
            <person name="Drula E."/>
            <person name="Henrissat B."/>
            <person name="Morin E."/>
            <person name="Kohler A."/>
            <person name="Barry K."/>
            <person name="LaButti K."/>
            <person name="Morin E."/>
            <person name="Salamov A."/>
            <person name="Lipzen A."/>
            <person name="Mereny Z."/>
            <person name="Hegedus B."/>
            <person name="Baldrian P."/>
            <person name="Stursova M."/>
            <person name="Weitz H."/>
            <person name="Taylor A."/>
            <person name="Grigoriev I.V."/>
            <person name="Nagy L.G."/>
            <person name="Martin F."/>
            <person name="Kauserud H."/>
        </authorList>
    </citation>
    <scope>NUCLEOTIDE SEQUENCE</scope>
    <source>
        <strain evidence="3">CBHHK067</strain>
    </source>
</reference>
<name>A0AAD7DID2_MYCRO</name>
<sequence>MPPGQVSRVGQPGALHFLVKTFKTWLRRDDSSNEDHNTSGDSSKSGKSLGNNSPDLGDSETKFLSNGGGGSSSSSSPKPSSTGTSHPPLPPPCVLHCVPDNDPRVLYSSAWSLSAQSFFRTSHITDVAGSWVSFTFNGSEITVYGSIPSSNTTHSPPTAAYAIDAAKPFVTAEPMATEPILNQPLFSASQLSGDMHTLVINVTDVQTESPFSIDYFIVTPPLPQASVIPPDPTEAVSSLSSKPQASGATVGILAGVLGSVVFILLCLCAFFFVILRRRRQRAHRSKSFQSSLFTTSESILMWNDWGGRAPSAYSSTSSAPFRSKARSATVSEKSRSTT</sequence>
<feature type="region of interest" description="Disordered" evidence="1">
    <location>
        <begin position="311"/>
        <end position="338"/>
    </location>
</feature>
<feature type="compositionally biased region" description="Low complexity" evidence="1">
    <location>
        <begin position="72"/>
        <end position="86"/>
    </location>
</feature>
<keyword evidence="4" id="KW-1185">Reference proteome</keyword>
<dbReference type="Gene3D" id="2.60.120.260">
    <property type="entry name" value="Galactose-binding domain-like"/>
    <property type="match status" value="1"/>
</dbReference>
<proteinExistence type="predicted"/>
<evidence type="ECO:0000256" key="1">
    <source>
        <dbReference type="SAM" id="MobiDB-lite"/>
    </source>
</evidence>
<evidence type="ECO:0000313" key="4">
    <source>
        <dbReference type="Proteomes" id="UP001221757"/>
    </source>
</evidence>
<comment type="caution">
    <text evidence="3">The sequence shown here is derived from an EMBL/GenBank/DDBJ whole genome shotgun (WGS) entry which is preliminary data.</text>
</comment>
<accession>A0AAD7DID2</accession>